<dbReference type="InterPro" id="IPR043502">
    <property type="entry name" value="DNA/RNA_pol_sf"/>
</dbReference>
<dbReference type="PANTHER" id="PTHR33116:SF75">
    <property type="entry name" value="RIBONUCLEASE H PROTEIN"/>
    <property type="match status" value="1"/>
</dbReference>
<dbReference type="EMBL" id="JANJYI010000004">
    <property type="protein sequence ID" value="KAK2654117.1"/>
    <property type="molecule type" value="Genomic_DNA"/>
</dbReference>
<proteinExistence type="predicted"/>
<dbReference type="Proteomes" id="UP001280121">
    <property type="component" value="Unassembled WGS sequence"/>
</dbReference>
<reference evidence="2" key="1">
    <citation type="journal article" date="2023" name="Plant J.">
        <title>Genome sequences and population genomics provide insights into the demographic history, inbreeding, and mutation load of two 'living fossil' tree species of Dipteronia.</title>
        <authorList>
            <person name="Feng Y."/>
            <person name="Comes H.P."/>
            <person name="Chen J."/>
            <person name="Zhu S."/>
            <person name="Lu R."/>
            <person name="Zhang X."/>
            <person name="Li P."/>
            <person name="Qiu J."/>
            <person name="Olsen K.M."/>
            <person name="Qiu Y."/>
        </authorList>
    </citation>
    <scope>NUCLEOTIDE SEQUENCE</scope>
    <source>
        <strain evidence="2">KIB01</strain>
    </source>
</reference>
<evidence type="ECO:0000259" key="1">
    <source>
        <dbReference type="PROSITE" id="PS50878"/>
    </source>
</evidence>
<dbReference type="PANTHER" id="PTHR33116">
    <property type="entry name" value="REVERSE TRANSCRIPTASE ZINC-BINDING DOMAIN-CONTAINING PROTEIN-RELATED-RELATED"/>
    <property type="match status" value="1"/>
</dbReference>
<dbReference type="Pfam" id="PF00078">
    <property type="entry name" value="RVT_1"/>
    <property type="match status" value="1"/>
</dbReference>
<gene>
    <name evidence="2" type="ORF">Ddye_013973</name>
</gene>
<sequence length="246" mass="28722">MNMIIGDYHVTFVKDDQILDSVVITEDIVHKWKRDKVWGIPLKQDFEKAYDSVDHNFLMDMMTEMSFGDRWKRWMRDCISMPVLSVLINRSHMSQFTIRRGLCQGDPLSAFLFNMVVEGLSLLLKKAHDMDMIKGVTFGDNIIHISHLQYADDTMLFLESNLKSLLTIKRILRCFELASELRINFHKSYMVRIGKRLDCIEEWSRRLKCKKASLPLNYLGLPLGGRSNVVSFWKSLLARIENRLAS</sequence>
<keyword evidence="3" id="KW-1185">Reference proteome</keyword>
<evidence type="ECO:0000313" key="3">
    <source>
        <dbReference type="Proteomes" id="UP001280121"/>
    </source>
</evidence>
<evidence type="ECO:0000313" key="2">
    <source>
        <dbReference type="EMBL" id="KAK2654117.1"/>
    </source>
</evidence>
<dbReference type="PROSITE" id="PS50878">
    <property type="entry name" value="RT_POL"/>
    <property type="match status" value="1"/>
</dbReference>
<protein>
    <recommendedName>
        <fullName evidence="1">Reverse transcriptase domain-containing protein</fullName>
    </recommendedName>
</protein>
<accession>A0AAE0CK49</accession>
<organism evidence="2 3">
    <name type="scientific">Dipteronia dyeriana</name>
    <dbReference type="NCBI Taxonomy" id="168575"/>
    <lineage>
        <taxon>Eukaryota</taxon>
        <taxon>Viridiplantae</taxon>
        <taxon>Streptophyta</taxon>
        <taxon>Embryophyta</taxon>
        <taxon>Tracheophyta</taxon>
        <taxon>Spermatophyta</taxon>
        <taxon>Magnoliopsida</taxon>
        <taxon>eudicotyledons</taxon>
        <taxon>Gunneridae</taxon>
        <taxon>Pentapetalae</taxon>
        <taxon>rosids</taxon>
        <taxon>malvids</taxon>
        <taxon>Sapindales</taxon>
        <taxon>Sapindaceae</taxon>
        <taxon>Hippocastanoideae</taxon>
        <taxon>Acereae</taxon>
        <taxon>Dipteronia</taxon>
    </lineage>
</organism>
<feature type="domain" description="Reverse transcriptase" evidence="1">
    <location>
        <begin position="1"/>
        <end position="223"/>
    </location>
</feature>
<dbReference type="InterPro" id="IPR000477">
    <property type="entry name" value="RT_dom"/>
</dbReference>
<comment type="caution">
    <text evidence="2">The sequence shown here is derived from an EMBL/GenBank/DDBJ whole genome shotgun (WGS) entry which is preliminary data.</text>
</comment>
<dbReference type="SUPFAM" id="SSF56672">
    <property type="entry name" value="DNA/RNA polymerases"/>
    <property type="match status" value="1"/>
</dbReference>
<name>A0AAE0CK49_9ROSI</name>
<dbReference type="AlphaFoldDB" id="A0AAE0CK49"/>